<dbReference type="InterPro" id="IPR051677">
    <property type="entry name" value="AfsR-DnrI-RedD_regulator"/>
</dbReference>
<dbReference type="PANTHER" id="PTHR35807">
    <property type="entry name" value="TRANSCRIPTIONAL REGULATOR REDD-RELATED"/>
    <property type="match status" value="1"/>
</dbReference>
<dbReference type="PROSITE" id="PS50005">
    <property type="entry name" value="TPR"/>
    <property type="match status" value="1"/>
</dbReference>
<dbReference type="EMBL" id="CP003382">
    <property type="protein sequence ID" value="AFZ66382.1"/>
    <property type="molecule type" value="Genomic_DNA"/>
</dbReference>
<dbReference type="Gene3D" id="1.10.10.10">
    <property type="entry name" value="Winged helix-like DNA-binding domain superfamily/Winged helix DNA-binding domain"/>
    <property type="match status" value="1"/>
</dbReference>
<dbReference type="PATRIC" id="fig|937777.3.peg.814"/>
<dbReference type="Proteomes" id="UP000010467">
    <property type="component" value="Chromosome"/>
</dbReference>
<evidence type="ECO:0000313" key="2">
    <source>
        <dbReference type="EMBL" id="AFZ66382.1"/>
    </source>
</evidence>
<dbReference type="STRING" id="937777.Deipe_0807"/>
<organism evidence="2 3">
    <name type="scientific">Deinococcus peraridilitoris (strain DSM 19664 / LMG 22246 / CIP 109416 / KR-200)</name>
    <dbReference type="NCBI Taxonomy" id="937777"/>
    <lineage>
        <taxon>Bacteria</taxon>
        <taxon>Thermotogati</taxon>
        <taxon>Deinococcota</taxon>
        <taxon>Deinococci</taxon>
        <taxon>Deinococcales</taxon>
        <taxon>Deinococcaceae</taxon>
        <taxon>Deinococcus</taxon>
    </lineage>
</organism>
<gene>
    <name evidence="2" type="ordered locus">Deipe_0807</name>
</gene>
<keyword evidence="2" id="KW-0238">DNA-binding</keyword>
<keyword evidence="3" id="KW-1185">Reference proteome</keyword>
<dbReference type="HOGENOM" id="CLU_342182_0_0_0"/>
<dbReference type="Pfam" id="PF13424">
    <property type="entry name" value="TPR_12"/>
    <property type="match status" value="1"/>
</dbReference>
<protein>
    <submittedName>
        <fullName evidence="2">DNA-binding transcriptional activator of the SARP family</fullName>
    </submittedName>
</protein>
<proteinExistence type="predicted"/>
<dbReference type="InterPro" id="IPR019734">
    <property type="entry name" value="TPR_rpt"/>
</dbReference>
<evidence type="ECO:0000313" key="3">
    <source>
        <dbReference type="Proteomes" id="UP000010467"/>
    </source>
</evidence>
<evidence type="ECO:0000256" key="1">
    <source>
        <dbReference type="PROSITE-ProRule" id="PRU00339"/>
    </source>
</evidence>
<dbReference type="eggNOG" id="ENOG5033RK9">
    <property type="taxonomic scope" value="Bacteria"/>
</dbReference>
<name>K9ZZL7_DEIPD</name>
<dbReference type="InterPro" id="IPR011990">
    <property type="entry name" value="TPR-like_helical_dom_sf"/>
</dbReference>
<sequence>MVMLPSALRALLRQAPRVVVAPVGRGFGQEALTNWAEKHGYRVVHSAAETQEGRALWCPRRRRELHALPRYAPIGEVLVLDETQARWDFQSWSAALAHHPVSWQRASYEQSDGWPEALKFALQLADNAGELHRHPLATAYLTPLLPPPTLRDVYQRLAVTPLVLPALYALLQVSPDDIEALHDGGWLSEVPGGLAAPRLLRRALAPRGGPQQAQEIALVLSEAGQDGAALDVLAEAGAWHGYLDVLVRVAKASTGEDVLRDRLRPVPPVLREKAEYRYLAGLLARTHGELAHAEALYDQALHEAPASLAPLVHNARGVILALQHRTDEALSAFEQATGGAGVTAGEAWHNHAGLLAQLGRHGEAEQSLKEAVAAFRAVGDEAREARSFKLLGLLYTERGLLHEAQNAYREALKLLRNSGAALDAFAFLNLAEVHALLGHPDEAQSYLDQARASAPDTRAQGWLTRCAALIDLQRGRLDAAQGALEALLTSEPTDRQLLAEIHLLLTRTLREKGKRDEARVHLEGALPLGVRAELEAALLSGEGLDAVIEHARAQEFRLELASALVARGSADDAREALRLTRTHGYAALLEGPDAVKLAAHVEEDESLRELFPLHLTLLGPLKVRFAGRTLSLADFPTRKSAALLLALAFAGRPYGREELAERFWPGAKNPLGSLQTAVYHLRGALGVPVVRSERGLLSLAFPVQTDLQALQASGQQALLLHEDAGAALLRESLRTAGSFLPELPDEFEDERAHAEATLRELRWTLARLSPGESEVRRDALRALLADDPYDLDARATLIRVHELRGENEAAAHERRRLAELEREFG</sequence>
<dbReference type="Gene3D" id="1.25.40.10">
    <property type="entry name" value="Tetratricopeptide repeat domain"/>
    <property type="match status" value="3"/>
</dbReference>
<dbReference type="GO" id="GO:0003677">
    <property type="term" value="F:DNA binding"/>
    <property type="evidence" value="ECO:0007669"/>
    <property type="project" value="UniProtKB-KW"/>
</dbReference>
<dbReference type="AlphaFoldDB" id="K9ZZL7"/>
<keyword evidence="1" id="KW-0802">TPR repeat</keyword>
<dbReference type="KEGG" id="dpd:Deipe_0807"/>
<reference evidence="3" key="1">
    <citation type="submission" date="2012-03" db="EMBL/GenBank/DDBJ databases">
        <title>Complete sequence of chromosome of Deinococcus peraridilitoris DSM 19664.</title>
        <authorList>
            <person name="Lucas S."/>
            <person name="Copeland A."/>
            <person name="Lapidus A."/>
            <person name="Glavina del Rio T."/>
            <person name="Dalin E."/>
            <person name="Tice H."/>
            <person name="Bruce D."/>
            <person name="Goodwin L."/>
            <person name="Pitluck S."/>
            <person name="Peters L."/>
            <person name="Mikhailova N."/>
            <person name="Lu M."/>
            <person name="Kyrpides N."/>
            <person name="Mavromatis K."/>
            <person name="Ivanova N."/>
            <person name="Brettin T."/>
            <person name="Detter J.C."/>
            <person name="Han C."/>
            <person name="Larimer F."/>
            <person name="Land M."/>
            <person name="Hauser L."/>
            <person name="Markowitz V."/>
            <person name="Cheng J.-F."/>
            <person name="Hugenholtz P."/>
            <person name="Woyke T."/>
            <person name="Wu D."/>
            <person name="Pukall R."/>
            <person name="Steenblock K."/>
            <person name="Brambilla E."/>
            <person name="Klenk H.-P."/>
            <person name="Eisen J.A."/>
        </authorList>
    </citation>
    <scope>NUCLEOTIDE SEQUENCE [LARGE SCALE GENOMIC DNA]</scope>
    <source>
        <strain evidence="3">DSM 19664 / LMG 22246 / CIP 109416 / KR-200</strain>
    </source>
</reference>
<feature type="repeat" description="TPR" evidence="1">
    <location>
        <begin position="385"/>
        <end position="418"/>
    </location>
</feature>
<dbReference type="SUPFAM" id="SSF48452">
    <property type="entry name" value="TPR-like"/>
    <property type="match status" value="1"/>
</dbReference>
<dbReference type="SMART" id="SM00028">
    <property type="entry name" value="TPR"/>
    <property type="match status" value="5"/>
</dbReference>
<dbReference type="InterPro" id="IPR036388">
    <property type="entry name" value="WH-like_DNA-bd_sf"/>
</dbReference>
<accession>K9ZZL7</accession>